<dbReference type="AlphaFoldDB" id="A0A5V1AGH6"/>
<reference evidence="2" key="1">
    <citation type="submission" date="2018-07" db="EMBL/GenBank/DDBJ databases">
        <authorList>
            <consortium name="GenomeTrakr network: Whole genome sequencing for foodborne pathogen traceback"/>
        </authorList>
    </citation>
    <scope>NUCLEOTIDE SEQUENCE</scope>
    <source>
        <strain evidence="2">CFSAN065048</strain>
    </source>
</reference>
<comment type="caution">
    <text evidence="2">The sequence shown here is derived from an EMBL/GenBank/DDBJ whole genome shotgun (WGS) entry which is preliminary data.</text>
</comment>
<name>A0A5V1AGH6_SALER</name>
<sequence>MSLIKKAQAAVNIVSDLTASLKEQKAALEAKIAVKNDAIKKLLDMPMSFDDFCSFIHDYVRQEGEKFYSRLSYENRERNLVRWGEIENENGDIDTGHFYIRDSGGTLFGDASIAAFARECFFHPENTVRRLTEKLKADLAESWGNEQFPSIEERRTAIKALQAERDQIQAELDEVNANINGILSAANIMVSTNTTTKD</sequence>
<protein>
    <submittedName>
        <fullName evidence="2">Uncharacterized protein</fullName>
    </submittedName>
</protein>
<evidence type="ECO:0000313" key="2">
    <source>
        <dbReference type="EMBL" id="EBS9876224.1"/>
    </source>
</evidence>
<proteinExistence type="predicted"/>
<evidence type="ECO:0000256" key="1">
    <source>
        <dbReference type="SAM" id="Coils"/>
    </source>
</evidence>
<gene>
    <name evidence="2" type="ORF">CEJ02_11265</name>
</gene>
<accession>A0A5V1AGH6</accession>
<organism evidence="2">
    <name type="scientific">Salmonella enterica</name>
    <name type="common">Salmonella choleraesuis</name>
    <dbReference type="NCBI Taxonomy" id="28901"/>
    <lineage>
        <taxon>Bacteria</taxon>
        <taxon>Pseudomonadati</taxon>
        <taxon>Pseudomonadota</taxon>
        <taxon>Gammaproteobacteria</taxon>
        <taxon>Enterobacterales</taxon>
        <taxon>Enterobacteriaceae</taxon>
        <taxon>Salmonella</taxon>
    </lineage>
</organism>
<keyword evidence="1" id="KW-0175">Coiled coil</keyword>
<feature type="coiled-coil region" evidence="1">
    <location>
        <begin position="151"/>
        <end position="178"/>
    </location>
</feature>
<dbReference type="EMBL" id="AAGXGX010000006">
    <property type="protein sequence ID" value="EBS9876224.1"/>
    <property type="molecule type" value="Genomic_DNA"/>
</dbReference>